<dbReference type="KEGG" id="ngr:NAEGRDRAFT_62748"/>
<evidence type="ECO:0000313" key="3">
    <source>
        <dbReference type="Proteomes" id="UP000006671"/>
    </source>
</evidence>
<reference evidence="2 3" key="1">
    <citation type="journal article" date="2010" name="Cell">
        <title>The genome of Naegleria gruberi illuminates early eukaryotic versatility.</title>
        <authorList>
            <person name="Fritz-Laylin L.K."/>
            <person name="Prochnik S.E."/>
            <person name="Ginger M.L."/>
            <person name="Dacks J.B."/>
            <person name="Carpenter M.L."/>
            <person name="Field M.C."/>
            <person name="Kuo A."/>
            <person name="Paredez A."/>
            <person name="Chapman J."/>
            <person name="Pham J."/>
            <person name="Shu S."/>
            <person name="Neupane R."/>
            <person name="Cipriano M."/>
            <person name="Mancuso J."/>
            <person name="Tu H."/>
            <person name="Salamov A."/>
            <person name="Lindquist E."/>
            <person name="Shapiro H."/>
            <person name="Lucas S."/>
            <person name="Grigoriev I.V."/>
            <person name="Cande W.Z."/>
            <person name="Fulton C."/>
            <person name="Rokhsar D.S."/>
            <person name="Dawson S.C."/>
        </authorList>
    </citation>
    <scope>NUCLEOTIDE SEQUENCE [LARGE SCALE GENOMIC DNA]</scope>
    <source>
        <strain evidence="2 3">NEG-M</strain>
    </source>
</reference>
<dbReference type="VEuPathDB" id="AmoebaDB:NAEGRDRAFT_62748"/>
<dbReference type="AlphaFoldDB" id="D2V1Z5"/>
<proteinExistence type="predicted"/>
<protein>
    <submittedName>
        <fullName evidence="2">Predicted protein</fullName>
    </submittedName>
</protein>
<feature type="region of interest" description="Disordered" evidence="1">
    <location>
        <begin position="56"/>
        <end position="94"/>
    </location>
</feature>
<keyword evidence="3" id="KW-1185">Reference proteome</keyword>
<organism evidence="3">
    <name type="scientific">Naegleria gruberi</name>
    <name type="common">Amoeba</name>
    <dbReference type="NCBI Taxonomy" id="5762"/>
    <lineage>
        <taxon>Eukaryota</taxon>
        <taxon>Discoba</taxon>
        <taxon>Heterolobosea</taxon>
        <taxon>Tetramitia</taxon>
        <taxon>Eutetramitia</taxon>
        <taxon>Vahlkampfiidae</taxon>
        <taxon>Naegleria</taxon>
    </lineage>
</organism>
<name>D2V1Z5_NAEGR</name>
<feature type="region of interest" description="Disordered" evidence="1">
    <location>
        <begin position="163"/>
        <end position="197"/>
    </location>
</feature>
<dbReference type="GeneID" id="8862566"/>
<sequence>MSASPIIFDLGIFEQEFPLFIGPNQEEAYDFKAAASSDENDDFEVDKECHDKVTSIFRDDDQQPIVDNQQQEGATVSHDNHTAQISSSSVGDDDDDIFLKEDDIFSHDSSTAQISSSNTNSGIGNECNTETGYESLAFQVSNLPDCTTGSSQNTLQCATISMEDNRKSSSRFDTSAQVKKGRRKHSPKKLAEQKEEEKQVKKVVETQENPTLKWEHTKICSKNTYLEIDIGEREFSLSIEVFQTGTGSHGPLEELKEHIQKVSDLSITIQNLNTTEKNYISLQDHLPKATCKERKKTTWIKLGGGDYLFLCCDGHKFENAHNFISINNQGIRTRNQNLNQYSKKCKKDATRLIISSDLSELNTLKKQ</sequence>
<dbReference type="RefSeq" id="XP_002681991.1">
    <property type="nucleotide sequence ID" value="XM_002681945.1"/>
</dbReference>
<accession>D2V1Z5</accession>
<dbReference type="EMBL" id="GG738848">
    <property type="protein sequence ID" value="EFC49247.1"/>
    <property type="molecule type" value="Genomic_DNA"/>
</dbReference>
<evidence type="ECO:0000256" key="1">
    <source>
        <dbReference type="SAM" id="MobiDB-lite"/>
    </source>
</evidence>
<evidence type="ECO:0000313" key="2">
    <source>
        <dbReference type="EMBL" id="EFC49247.1"/>
    </source>
</evidence>
<dbReference type="InParanoid" id="D2V1Z5"/>
<feature type="compositionally biased region" description="Polar residues" evidence="1">
    <location>
        <begin position="65"/>
        <end position="74"/>
    </location>
</feature>
<feature type="compositionally biased region" description="Basic residues" evidence="1">
    <location>
        <begin position="179"/>
        <end position="188"/>
    </location>
</feature>
<dbReference type="Proteomes" id="UP000006671">
    <property type="component" value="Unassembled WGS sequence"/>
</dbReference>
<gene>
    <name evidence="2" type="ORF">NAEGRDRAFT_62748</name>
</gene>